<dbReference type="AlphaFoldDB" id="A0A0G9JZS3"/>
<feature type="transmembrane region" description="Helical" evidence="1">
    <location>
        <begin position="110"/>
        <end position="128"/>
    </location>
</feature>
<reference evidence="2 3" key="1">
    <citation type="submission" date="2014-01" db="EMBL/GenBank/DDBJ databases">
        <title>Development of a Comparative Genomic Fingerprinting Assay for High Resolution Genotyping of Arcobacter butzleri.</title>
        <authorList>
            <person name="Webb A.L."/>
            <person name="Inglis G.D."/>
            <person name="Kruczkiewicz P."/>
            <person name="Selinger L.B."/>
            <person name="Taboada E.N."/>
        </authorList>
    </citation>
    <scope>NUCLEOTIDE SEQUENCE [LARGE SCALE GENOMIC DNA]</scope>
    <source>
        <strain evidence="2 3">L348</strain>
    </source>
</reference>
<keyword evidence="2" id="KW-0503">Monooxygenase</keyword>
<gene>
    <name evidence="2" type="ORF">AA20_06480</name>
</gene>
<keyword evidence="1" id="KW-1133">Transmembrane helix</keyword>
<dbReference type="GO" id="GO:0004497">
    <property type="term" value="F:monooxygenase activity"/>
    <property type="evidence" value="ECO:0007669"/>
    <property type="project" value="UniProtKB-KW"/>
</dbReference>
<feature type="transmembrane region" description="Helical" evidence="1">
    <location>
        <begin position="21"/>
        <end position="43"/>
    </location>
</feature>
<sequence length="214" mass="25121">MSNNNFNQIDLKEAKNIIIDSLKYIFVVASICAIVPIILRIDIKIFGTFNHESSLIEWFQLLCLLLTITIFTRLSFKIPNLKRASMLIAAFYLVLFIRENDDIFDLVYHGFWAPWAFLVALIAIVYAFKDWKKGVLELATYLKIPYMKLMIFSVMFLFVFSRLFGMGSFWRQVMQDNFVYEVKAMIEEGTELLAYGLILYSAYLIYKYLVNEKI</sequence>
<keyword evidence="1" id="KW-0472">Membrane</keyword>
<feature type="transmembrane region" description="Helical" evidence="1">
    <location>
        <begin position="192"/>
        <end position="210"/>
    </location>
</feature>
<dbReference type="PATRIC" id="fig|1447256.3.peg.1264"/>
<feature type="transmembrane region" description="Helical" evidence="1">
    <location>
        <begin position="55"/>
        <end position="74"/>
    </location>
</feature>
<keyword evidence="1" id="KW-0812">Transmembrane</keyword>
<proteinExistence type="predicted"/>
<dbReference type="Proteomes" id="UP000035514">
    <property type="component" value="Unassembled WGS sequence"/>
</dbReference>
<organism evidence="2 3">
    <name type="scientific">Aliarcobacter butzleri L348</name>
    <dbReference type="NCBI Taxonomy" id="1447256"/>
    <lineage>
        <taxon>Bacteria</taxon>
        <taxon>Pseudomonadati</taxon>
        <taxon>Campylobacterota</taxon>
        <taxon>Epsilonproteobacteria</taxon>
        <taxon>Campylobacterales</taxon>
        <taxon>Arcobacteraceae</taxon>
        <taxon>Aliarcobacter</taxon>
    </lineage>
</organism>
<protein>
    <submittedName>
        <fullName evidence="2">Beta-carotene 15,15-monooxygenase</fullName>
    </submittedName>
</protein>
<dbReference type="RefSeq" id="WP_046996724.1">
    <property type="nucleotide sequence ID" value="NZ_JAIQ01000094.1"/>
</dbReference>
<evidence type="ECO:0000256" key="1">
    <source>
        <dbReference type="SAM" id="Phobius"/>
    </source>
</evidence>
<comment type="caution">
    <text evidence="2">The sequence shown here is derived from an EMBL/GenBank/DDBJ whole genome shotgun (WGS) entry which is preliminary data.</text>
</comment>
<evidence type="ECO:0000313" key="3">
    <source>
        <dbReference type="Proteomes" id="UP000035514"/>
    </source>
</evidence>
<name>A0A0G9JZS3_9BACT</name>
<feature type="transmembrane region" description="Helical" evidence="1">
    <location>
        <begin position="149"/>
        <end position="172"/>
    </location>
</feature>
<feature type="transmembrane region" description="Helical" evidence="1">
    <location>
        <begin position="81"/>
        <end position="98"/>
    </location>
</feature>
<evidence type="ECO:0000313" key="2">
    <source>
        <dbReference type="EMBL" id="KLD99761.1"/>
    </source>
</evidence>
<dbReference type="EMBL" id="JAIQ01000094">
    <property type="protein sequence ID" value="KLD99761.1"/>
    <property type="molecule type" value="Genomic_DNA"/>
</dbReference>
<accession>A0A0G9JZS3</accession>
<keyword evidence="2" id="KW-0560">Oxidoreductase</keyword>